<keyword evidence="4" id="KW-1185">Reference proteome</keyword>
<dbReference type="PANTHER" id="PTHR12472">
    <property type="entry name" value="RAB3-GAP REGULATORY DOMAIN"/>
    <property type="match status" value="1"/>
</dbReference>
<proteinExistence type="predicted"/>
<accession>A0AAD5S8F7</accession>
<dbReference type="InterPro" id="IPR032839">
    <property type="entry name" value="RAB3GAP_N"/>
</dbReference>
<evidence type="ECO:0000313" key="3">
    <source>
        <dbReference type="EMBL" id="KAJ3046824.1"/>
    </source>
</evidence>
<feature type="domain" description="Rab3-GAP regulatory subunit N-terminal" evidence="2">
    <location>
        <begin position="1"/>
        <end position="327"/>
    </location>
</feature>
<gene>
    <name evidence="3" type="primary">RAB3GAP2</name>
    <name evidence="3" type="ORF">HK097_000486</name>
</gene>
<name>A0AAD5S8F7_9FUNG</name>
<dbReference type="InterPro" id="IPR026059">
    <property type="entry name" value="Rab3GAP2"/>
</dbReference>
<evidence type="ECO:0000313" key="4">
    <source>
        <dbReference type="Proteomes" id="UP001212841"/>
    </source>
</evidence>
<feature type="region of interest" description="Disordered" evidence="1">
    <location>
        <begin position="169"/>
        <end position="188"/>
    </location>
</feature>
<dbReference type="PANTHER" id="PTHR12472:SF0">
    <property type="entry name" value="RAB3 GTPASE-ACTIVATING PROTEIN NON-CATALYTIC SUBUNIT"/>
    <property type="match status" value="1"/>
</dbReference>
<comment type="caution">
    <text evidence="3">The sequence shown here is derived from an EMBL/GenBank/DDBJ whole genome shotgun (WGS) entry which is preliminary data.</text>
</comment>
<evidence type="ECO:0000256" key="1">
    <source>
        <dbReference type="SAM" id="MobiDB-lite"/>
    </source>
</evidence>
<dbReference type="Proteomes" id="UP001212841">
    <property type="component" value="Unassembled WGS sequence"/>
</dbReference>
<sequence length="367" mass="39845">MLVSQLFNPAPIISLKLRTVPTFTNEGDTDEVLIVYADKRAVCIDGASLWVCMRLANAQRNELLQTEQPSLTYKKWAFQSQTEISDLVSCGPASAMPLVPSSFNAVTVTMSKTSYSARFIGVGRPMITFYATSDASRSFSLAGLMANRVTSAVTSAVYSFAKSFWHPTPTPTPPPSAYTDPNSPQTTTIAPPTTIPAILTLSDPHRHVTQIHLCPPSRVTGKSPLAVLADSLGRVMVLDVEEGEVIRMWKGWRGAQVGWIEREVEVGKSKPPPELETTQDAGSAPKKKRRTKLYLVLYAARGVLEVYGMRRGERVAAFNAGVGYRLVQTCSGVVGGAYMPKEARDGWLSQCYLVGGGGEVKRVVVSV</sequence>
<organism evidence="3 4">
    <name type="scientific">Rhizophlyctis rosea</name>
    <dbReference type="NCBI Taxonomy" id="64517"/>
    <lineage>
        <taxon>Eukaryota</taxon>
        <taxon>Fungi</taxon>
        <taxon>Fungi incertae sedis</taxon>
        <taxon>Chytridiomycota</taxon>
        <taxon>Chytridiomycota incertae sedis</taxon>
        <taxon>Chytridiomycetes</taxon>
        <taxon>Rhizophlyctidales</taxon>
        <taxon>Rhizophlyctidaceae</taxon>
        <taxon>Rhizophlyctis</taxon>
    </lineage>
</organism>
<evidence type="ECO:0000259" key="2">
    <source>
        <dbReference type="Pfam" id="PF14655"/>
    </source>
</evidence>
<dbReference type="AlphaFoldDB" id="A0AAD5S8F7"/>
<reference evidence="3" key="1">
    <citation type="submission" date="2020-05" db="EMBL/GenBank/DDBJ databases">
        <title>Phylogenomic resolution of chytrid fungi.</title>
        <authorList>
            <person name="Stajich J.E."/>
            <person name="Amses K."/>
            <person name="Simmons R."/>
            <person name="Seto K."/>
            <person name="Myers J."/>
            <person name="Bonds A."/>
            <person name="Quandt C.A."/>
            <person name="Barry K."/>
            <person name="Liu P."/>
            <person name="Grigoriev I."/>
            <person name="Longcore J.E."/>
            <person name="James T.Y."/>
        </authorList>
    </citation>
    <scope>NUCLEOTIDE SEQUENCE</scope>
    <source>
        <strain evidence="3">JEL0318</strain>
    </source>
</reference>
<dbReference type="EMBL" id="JADGJD010001084">
    <property type="protein sequence ID" value="KAJ3046824.1"/>
    <property type="molecule type" value="Genomic_DNA"/>
</dbReference>
<dbReference type="Pfam" id="PF14655">
    <property type="entry name" value="RAB3GAP2_N"/>
    <property type="match status" value="1"/>
</dbReference>
<protein>
    <submittedName>
        <fullName evidence="3">Rab3 GTPase-activating protein non-catalytic subunit</fullName>
    </submittedName>
</protein>